<evidence type="ECO:0000256" key="4">
    <source>
        <dbReference type="ARBA" id="ARBA00022833"/>
    </source>
</evidence>
<dbReference type="GO" id="GO:0046872">
    <property type="term" value="F:metal ion binding"/>
    <property type="evidence" value="ECO:0007669"/>
    <property type="project" value="UniProtKB-KW"/>
</dbReference>
<keyword evidence="3" id="KW-0378">Hydrolase</keyword>
<keyword evidence="4" id="KW-0862">Zinc</keyword>
<keyword evidence="5" id="KW-0482">Metalloprotease</keyword>
<name>A0AAU7AP33_9ACTN</name>
<organism evidence="7">
    <name type="scientific">Paraconexibacter sp. AEG42_29</name>
    <dbReference type="NCBI Taxonomy" id="2997339"/>
    <lineage>
        <taxon>Bacteria</taxon>
        <taxon>Bacillati</taxon>
        <taxon>Actinomycetota</taxon>
        <taxon>Thermoleophilia</taxon>
        <taxon>Solirubrobacterales</taxon>
        <taxon>Paraconexibacteraceae</taxon>
        <taxon>Paraconexibacter</taxon>
    </lineage>
</organism>
<dbReference type="EMBL" id="CP114014">
    <property type="protein sequence ID" value="XAY03375.1"/>
    <property type="molecule type" value="Genomic_DNA"/>
</dbReference>
<evidence type="ECO:0000313" key="7">
    <source>
        <dbReference type="EMBL" id="XAY03375.1"/>
    </source>
</evidence>
<dbReference type="AlphaFoldDB" id="A0AAU7AP33"/>
<gene>
    <name evidence="7" type="ORF">DSM112329_00189</name>
</gene>
<evidence type="ECO:0000256" key="5">
    <source>
        <dbReference type="ARBA" id="ARBA00023049"/>
    </source>
</evidence>
<reference evidence="7" key="1">
    <citation type="submission" date="2022-12" db="EMBL/GenBank/DDBJ databases">
        <title>Paraconexibacter alkalitolerans sp. nov. and Baekduia alba sp. nov., isolated from soil and emended description of the genera Paraconexibacter (Chun et al., 2020) and Baekduia (An et al., 2020).</title>
        <authorList>
            <person name="Vieira S."/>
            <person name="Huber K.J."/>
            <person name="Geppert A."/>
            <person name="Wolf J."/>
            <person name="Neumann-Schaal M."/>
            <person name="Muesken M."/>
            <person name="Overmann J."/>
        </authorList>
    </citation>
    <scope>NUCLEOTIDE SEQUENCE</scope>
    <source>
        <strain evidence="7">AEG42_29</strain>
    </source>
</reference>
<keyword evidence="2" id="KW-0479">Metal-binding</keyword>
<dbReference type="Gene3D" id="3.40.140.10">
    <property type="entry name" value="Cytidine Deaminase, domain 2"/>
    <property type="match status" value="1"/>
</dbReference>
<dbReference type="RefSeq" id="WP_354699931.1">
    <property type="nucleotide sequence ID" value="NZ_CP114014.1"/>
</dbReference>
<dbReference type="Pfam" id="PF14464">
    <property type="entry name" value="Prok-JAB"/>
    <property type="match status" value="1"/>
</dbReference>
<sequence>MSHEDTVEDLFELGIEPLGRETSKHVVLSRPDRNPDFFRYEGAGSNGVVYVHRDAAEQMRLISQAAMPNETIGMLCGRPCTDEHGDYTLVLAVEPARPGEYVGTPGTVRISSAGRLALRRRAAQRWPGWEDVGWFHTHPHGAPRFSSVDFDEQATLQPHQVGIVAAVSYYRNDREDPLGVYIGPNRDRLARAHAPTPVQYDTPEREVVVLEEEVVQTKYFTPELLKQLRVGVGASVAILLLSQALAANWVRGVVDDRALQTAGAAVTPATVAAPERKTATRTKTVVRSRPALVTARRCEAGGRVRLGVQVPQAFRDGLAVSALNPAIATVSYDVATRSVDVTCLSPGTTVVQFRHSATGASASVAVAVRAAPPSSRSSP</sequence>
<evidence type="ECO:0000256" key="3">
    <source>
        <dbReference type="ARBA" id="ARBA00022801"/>
    </source>
</evidence>
<feature type="domain" description="JAB" evidence="6">
    <location>
        <begin position="54"/>
        <end position="161"/>
    </location>
</feature>
<proteinExistence type="predicted"/>
<dbReference type="InterPro" id="IPR028090">
    <property type="entry name" value="JAB_dom_prok"/>
</dbReference>
<protein>
    <recommendedName>
        <fullName evidence="6">JAB domain-containing protein</fullName>
    </recommendedName>
</protein>
<dbReference type="KEGG" id="parq:DSM112329_00189"/>
<dbReference type="GO" id="GO:0008237">
    <property type="term" value="F:metallopeptidase activity"/>
    <property type="evidence" value="ECO:0007669"/>
    <property type="project" value="UniProtKB-KW"/>
</dbReference>
<evidence type="ECO:0000256" key="1">
    <source>
        <dbReference type="ARBA" id="ARBA00022670"/>
    </source>
</evidence>
<evidence type="ECO:0000259" key="6">
    <source>
        <dbReference type="Pfam" id="PF14464"/>
    </source>
</evidence>
<keyword evidence="1" id="KW-0645">Protease</keyword>
<evidence type="ECO:0000256" key="2">
    <source>
        <dbReference type="ARBA" id="ARBA00022723"/>
    </source>
</evidence>
<dbReference type="SUPFAM" id="SSF102712">
    <property type="entry name" value="JAB1/MPN domain"/>
    <property type="match status" value="1"/>
</dbReference>
<accession>A0AAU7AP33</accession>
<dbReference type="GO" id="GO:0006508">
    <property type="term" value="P:proteolysis"/>
    <property type="evidence" value="ECO:0007669"/>
    <property type="project" value="UniProtKB-KW"/>
</dbReference>